<dbReference type="SMART" id="SM00320">
    <property type="entry name" value="WD40"/>
    <property type="match status" value="2"/>
</dbReference>
<evidence type="ECO:0000313" key="2">
    <source>
        <dbReference type="EMBL" id="ACU45213.1"/>
    </source>
</evidence>
<dbReference type="PANTHER" id="PTHR44525:SF1">
    <property type="entry name" value="WD REPEAT-CONTAINING PROTEIN 27"/>
    <property type="match status" value="1"/>
</dbReference>
<dbReference type="InterPro" id="IPR036322">
    <property type="entry name" value="WD40_repeat_dom_sf"/>
</dbReference>
<dbReference type="Pfam" id="PF00400">
    <property type="entry name" value="WD40"/>
    <property type="match status" value="1"/>
</dbReference>
<reference evidence="2" key="2">
    <citation type="book" date="2010" name="PROCEEDINGS OF 13TH INTERNATIONAL CONFERENCE ON HARMFUL ALGAE" publisher="International Society For The Study of Harmful Algae" city="Hong Kong, China">
        <title>Dinoflagellate meta-transcriptomics enabled by spliced leader.</title>
        <editorList>
            <person name="Unknown A."/>
        </editorList>
        <authorList>
            <person name="Lin S."/>
            <person name="Zhang H."/>
        </authorList>
    </citation>
    <scope>NUCLEOTIDE SEQUENCE</scope>
    <source>
        <strain evidence="2">CCMP696</strain>
    </source>
</reference>
<dbReference type="EMBL" id="FJ600197">
    <property type="protein sequence ID" value="ACU45213.1"/>
    <property type="molecule type" value="mRNA"/>
</dbReference>
<dbReference type="Gene3D" id="2.130.10.10">
    <property type="entry name" value="YVTN repeat-like/Quinoprotein amine dehydrogenase"/>
    <property type="match status" value="1"/>
</dbReference>
<proteinExistence type="evidence at transcript level"/>
<sequence length="182" mass="19853">RIYVWDVAAERVLAVAPESSQHAGRLTCLRLAQPRGDFQSAQSMDLFYTAATDGVAKLWDLRCMRQCRAFEGGHVQASQRLRGCLSPCLRWLCMPSEDGGVCAYDVSSGRILGSRRCHRDVVCAVDLQPRTGSMASGGFDGIVNFYRAPTSPASKGNPRGGQAERAATDKLGVREKEMELPT</sequence>
<feature type="non-terminal residue" evidence="2">
    <location>
        <position position="1"/>
    </location>
</feature>
<feature type="region of interest" description="Disordered" evidence="1">
    <location>
        <begin position="150"/>
        <end position="182"/>
    </location>
</feature>
<accession>E8Z6Y3</accession>
<dbReference type="InterPro" id="IPR042411">
    <property type="entry name" value="WDR27"/>
</dbReference>
<protein>
    <submittedName>
        <fullName evidence="2">Katanin p80 subunit b1-like</fullName>
    </submittedName>
</protein>
<evidence type="ECO:0000256" key="1">
    <source>
        <dbReference type="SAM" id="MobiDB-lite"/>
    </source>
</evidence>
<dbReference type="InterPro" id="IPR001680">
    <property type="entry name" value="WD40_rpt"/>
</dbReference>
<feature type="compositionally biased region" description="Basic and acidic residues" evidence="1">
    <location>
        <begin position="166"/>
        <end position="182"/>
    </location>
</feature>
<dbReference type="InterPro" id="IPR015943">
    <property type="entry name" value="WD40/YVTN_repeat-like_dom_sf"/>
</dbReference>
<organism evidence="2">
    <name type="scientific">Prorocentrum minimum</name>
    <name type="common">Dinoflagellate</name>
    <name type="synonym">Exuviaella minima</name>
    <dbReference type="NCBI Taxonomy" id="39449"/>
    <lineage>
        <taxon>Eukaryota</taxon>
        <taxon>Sar</taxon>
        <taxon>Alveolata</taxon>
        <taxon>Dinophyceae</taxon>
        <taxon>Prorocentrales</taxon>
        <taxon>Prorocentraceae</taxon>
        <taxon>Prorocentrum</taxon>
    </lineage>
</organism>
<dbReference type="SUPFAM" id="SSF50978">
    <property type="entry name" value="WD40 repeat-like"/>
    <property type="match status" value="1"/>
</dbReference>
<name>E8Z6Y3_PROMN</name>
<reference evidence="2" key="1">
    <citation type="submission" date="2008-12" db="EMBL/GenBank/DDBJ databases">
        <authorList>
            <person name="Zhang H."/>
            <person name="Lin S."/>
        </authorList>
    </citation>
    <scope>NUCLEOTIDE SEQUENCE</scope>
    <source>
        <strain evidence="2">CCMP696</strain>
    </source>
</reference>
<dbReference type="AlphaFoldDB" id="E8Z6Y3"/>
<dbReference type="PANTHER" id="PTHR44525">
    <property type="entry name" value="WD REPEAT-CONTAINING PROTEIN 27"/>
    <property type="match status" value="1"/>
</dbReference>